<dbReference type="WBParaSite" id="ACOC_0000010101-mRNA-1">
    <property type="protein sequence ID" value="ACOC_0000010101-mRNA-1"/>
    <property type="gene ID" value="ACOC_0000010101"/>
</dbReference>
<sequence>MTHNSRAYPLISGPGVPLTLFTMSNHPISKAAPPLTTISAAAEPSFPGCTFIDYEWEKFLLFLRLHWPFRGTSPQSS</sequence>
<name>A0A0R3P9K5_ANGCS</name>
<evidence type="ECO:0000313" key="2">
    <source>
        <dbReference type="Proteomes" id="UP000267027"/>
    </source>
</evidence>
<gene>
    <name evidence="1" type="ORF">ACOC_LOCUS102</name>
</gene>
<evidence type="ECO:0000313" key="3">
    <source>
        <dbReference type="WBParaSite" id="ACOC_0000010101-mRNA-1"/>
    </source>
</evidence>
<proteinExistence type="predicted"/>
<protein>
    <submittedName>
        <fullName evidence="1 3">Uncharacterized protein</fullName>
    </submittedName>
</protein>
<reference evidence="3" key="1">
    <citation type="submission" date="2017-02" db="UniProtKB">
        <authorList>
            <consortium name="WormBaseParasite"/>
        </authorList>
    </citation>
    <scope>IDENTIFICATION</scope>
</reference>
<organism evidence="3">
    <name type="scientific">Angiostrongylus costaricensis</name>
    <name type="common">Nematode worm</name>
    <dbReference type="NCBI Taxonomy" id="334426"/>
    <lineage>
        <taxon>Eukaryota</taxon>
        <taxon>Metazoa</taxon>
        <taxon>Ecdysozoa</taxon>
        <taxon>Nematoda</taxon>
        <taxon>Chromadorea</taxon>
        <taxon>Rhabditida</taxon>
        <taxon>Rhabditina</taxon>
        <taxon>Rhabditomorpha</taxon>
        <taxon>Strongyloidea</taxon>
        <taxon>Metastrongylidae</taxon>
        <taxon>Angiostrongylus</taxon>
    </lineage>
</organism>
<reference evidence="1 2" key="2">
    <citation type="submission" date="2018-11" db="EMBL/GenBank/DDBJ databases">
        <authorList>
            <consortium name="Pathogen Informatics"/>
        </authorList>
    </citation>
    <scope>NUCLEOTIDE SEQUENCE [LARGE SCALE GENOMIC DNA]</scope>
    <source>
        <strain evidence="1 2">Costa Rica</strain>
    </source>
</reference>
<keyword evidence="2" id="KW-1185">Reference proteome</keyword>
<evidence type="ECO:0000313" key="1">
    <source>
        <dbReference type="EMBL" id="VDM51687.1"/>
    </source>
</evidence>
<accession>A0A0R3P9K5</accession>
<dbReference type="AlphaFoldDB" id="A0A0R3P9K5"/>
<dbReference type="Proteomes" id="UP000267027">
    <property type="component" value="Unassembled WGS sequence"/>
</dbReference>
<dbReference type="EMBL" id="UYYA01000007">
    <property type="protein sequence ID" value="VDM51687.1"/>
    <property type="molecule type" value="Genomic_DNA"/>
</dbReference>